<dbReference type="GO" id="GO:0006589">
    <property type="term" value="P:octopamine biosynthetic process"/>
    <property type="evidence" value="ECO:0007669"/>
    <property type="project" value="TreeGrafter"/>
</dbReference>
<protein>
    <submittedName>
        <fullName evidence="3">DBH-like monooxygenase 1-like protein</fullName>
    </submittedName>
</protein>
<feature type="domain" description="DOMON" evidence="2">
    <location>
        <begin position="37"/>
        <end position="151"/>
    </location>
</feature>
<reference evidence="3 4" key="1">
    <citation type="journal article" date="2018" name="Sci. Rep.">
        <title>Genomic signatures of local adaptation to the degree of environmental predictability in rotifers.</title>
        <authorList>
            <person name="Franch-Gras L."/>
            <person name="Hahn C."/>
            <person name="Garcia-Roger E.M."/>
            <person name="Carmona M.J."/>
            <person name="Serra M."/>
            <person name="Gomez A."/>
        </authorList>
    </citation>
    <scope>NUCLEOTIDE SEQUENCE [LARGE SCALE GENOMIC DNA]</scope>
    <source>
        <strain evidence="3">HYR1</strain>
    </source>
</reference>
<keyword evidence="3" id="KW-0503">Monooxygenase</keyword>
<dbReference type="AlphaFoldDB" id="A0A3M7P5G0"/>
<dbReference type="OrthoDB" id="19261at2759"/>
<keyword evidence="1" id="KW-0732">Signal</keyword>
<dbReference type="GO" id="GO:0042421">
    <property type="term" value="P:norepinephrine biosynthetic process"/>
    <property type="evidence" value="ECO:0007669"/>
    <property type="project" value="TreeGrafter"/>
</dbReference>
<dbReference type="GO" id="GO:0042420">
    <property type="term" value="P:dopamine catabolic process"/>
    <property type="evidence" value="ECO:0007669"/>
    <property type="project" value="TreeGrafter"/>
</dbReference>
<keyword evidence="3" id="KW-0560">Oxidoreductase</keyword>
<dbReference type="PANTHER" id="PTHR10157">
    <property type="entry name" value="DOPAMINE BETA HYDROXYLASE RELATED"/>
    <property type="match status" value="1"/>
</dbReference>
<evidence type="ECO:0000313" key="3">
    <source>
        <dbReference type="EMBL" id="RMZ94050.1"/>
    </source>
</evidence>
<accession>A0A3M7P5G0</accession>
<sequence>MILKIIFVLSFIGLVCNENVPSESYENSLTVFEDDPDKLKLFWKQLENNEIQFEIFCQTTGWVGFGLSPEKDMLGDLAIGWVDNNGNPFLEDTHAERKKRPLIDIKQDWKIISAREYQGHTTIKFSRKLDTSDVDDMVIDEKTQFLLFAWNDVDPLPNTGNWSYHGRNNRIVKIQKLINSDDGSNSANGLRNPLSFTILLVFIAVASKIFN</sequence>
<dbReference type="Pfam" id="PF03351">
    <property type="entry name" value="DOMON"/>
    <property type="match status" value="1"/>
</dbReference>
<organism evidence="3 4">
    <name type="scientific">Brachionus plicatilis</name>
    <name type="common">Marine rotifer</name>
    <name type="synonym">Brachionus muelleri</name>
    <dbReference type="NCBI Taxonomy" id="10195"/>
    <lineage>
        <taxon>Eukaryota</taxon>
        <taxon>Metazoa</taxon>
        <taxon>Spiralia</taxon>
        <taxon>Gnathifera</taxon>
        <taxon>Rotifera</taxon>
        <taxon>Eurotatoria</taxon>
        <taxon>Monogononta</taxon>
        <taxon>Pseudotrocha</taxon>
        <taxon>Ploima</taxon>
        <taxon>Brachionidae</taxon>
        <taxon>Brachionus</taxon>
    </lineage>
</organism>
<dbReference type="SMART" id="SM00664">
    <property type="entry name" value="DoH"/>
    <property type="match status" value="1"/>
</dbReference>
<dbReference type="Proteomes" id="UP000276133">
    <property type="component" value="Unassembled WGS sequence"/>
</dbReference>
<feature type="chain" id="PRO_5018199059" evidence="1">
    <location>
        <begin position="18"/>
        <end position="211"/>
    </location>
</feature>
<dbReference type="InterPro" id="IPR045266">
    <property type="entry name" value="DOH_DOMON"/>
</dbReference>
<evidence type="ECO:0000256" key="1">
    <source>
        <dbReference type="SAM" id="SignalP"/>
    </source>
</evidence>
<dbReference type="PROSITE" id="PS50836">
    <property type="entry name" value="DOMON"/>
    <property type="match status" value="1"/>
</dbReference>
<dbReference type="EMBL" id="REGN01013340">
    <property type="protein sequence ID" value="RMZ94050.1"/>
    <property type="molecule type" value="Genomic_DNA"/>
</dbReference>
<keyword evidence="4" id="KW-1185">Reference proteome</keyword>
<proteinExistence type="predicted"/>
<comment type="caution">
    <text evidence="3">The sequence shown here is derived from an EMBL/GenBank/DDBJ whole genome shotgun (WGS) entry which is preliminary data.</text>
</comment>
<dbReference type="GO" id="GO:0030667">
    <property type="term" value="C:secretory granule membrane"/>
    <property type="evidence" value="ECO:0007669"/>
    <property type="project" value="TreeGrafter"/>
</dbReference>
<dbReference type="STRING" id="10195.A0A3M7P5G0"/>
<dbReference type="GO" id="GO:0004500">
    <property type="term" value="F:dopamine beta-monooxygenase activity"/>
    <property type="evidence" value="ECO:0007669"/>
    <property type="project" value="InterPro"/>
</dbReference>
<dbReference type="InterPro" id="IPR000945">
    <property type="entry name" value="DBH-like"/>
</dbReference>
<dbReference type="GO" id="GO:0005615">
    <property type="term" value="C:extracellular space"/>
    <property type="evidence" value="ECO:0007669"/>
    <property type="project" value="TreeGrafter"/>
</dbReference>
<name>A0A3M7P5G0_BRAPC</name>
<feature type="signal peptide" evidence="1">
    <location>
        <begin position="1"/>
        <end position="17"/>
    </location>
</feature>
<evidence type="ECO:0000259" key="2">
    <source>
        <dbReference type="PROSITE" id="PS50836"/>
    </source>
</evidence>
<dbReference type="Gene3D" id="2.60.40.1210">
    <property type="entry name" value="Cellobiose dehydrogenase, cytochrome domain"/>
    <property type="match status" value="1"/>
</dbReference>
<dbReference type="PANTHER" id="PTHR10157:SF23">
    <property type="entry name" value="MOXD1 HOMOLOG 1"/>
    <property type="match status" value="1"/>
</dbReference>
<dbReference type="InterPro" id="IPR005018">
    <property type="entry name" value="DOMON_domain"/>
</dbReference>
<dbReference type="GO" id="GO:0005507">
    <property type="term" value="F:copper ion binding"/>
    <property type="evidence" value="ECO:0007669"/>
    <property type="project" value="TreeGrafter"/>
</dbReference>
<dbReference type="CDD" id="cd09631">
    <property type="entry name" value="DOMON_DOH"/>
    <property type="match status" value="1"/>
</dbReference>
<gene>
    <name evidence="3" type="ORF">BpHYR1_011790</name>
</gene>
<evidence type="ECO:0000313" key="4">
    <source>
        <dbReference type="Proteomes" id="UP000276133"/>
    </source>
</evidence>